<proteinExistence type="predicted"/>
<evidence type="ECO:0000313" key="2">
    <source>
        <dbReference type="Proteomes" id="UP000789366"/>
    </source>
</evidence>
<name>A0ACA9P6I1_9GLOM</name>
<gene>
    <name evidence="1" type="ORF">SPELUC_LOCUS10498</name>
</gene>
<comment type="caution">
    <text evidence="1">The sequence shown here is derived from an EMBL/GenBank/DDBJ whole genome shotgun (WGS) entry which is preliminary data.</text>
</comment>
<dbReference type="Proteomes" id="UP000789366">
    <property type="component" value="Unassembled WGS sequence"/>
</dbReference>
<protein>
    <submittedName>
        <fullName evidence="1">9464_t:CDS:1</fullName>
    </submittedName>
</protein>
<feature type="non-terminal residue" evidence="1">
    <location>
        <position position="1"/>
    </location>
</feature>
<reference evidence="1" key="1">
    <citation type="submission" date="2021-06" db="EMBL/GenBank/DDBJ databases">
        <authorList>
            <person name="Kallberg Y."/>
            <person name="Tangrot J."/>
            <person name="Rosling A."/>
        </authorList>
    </citation>
    <scope>NUCLEOTIDE SEQUENCE</scope>
    <source>
        <strain evidence="1">28 12/20/2015</strain>
    </source>
</reference>
<accession>A0ACA9P6I1</accession>
<organism evidence="1 2">
    <name type="scientific">Cetraspora pellucida</name>
    <dbReference type="NCBI Taxonomy" id="1433469"/>
    <lineage>
        <taxon>Eukaryota</taxon>
        <taxon>Fungi</taxon>
        <taxon>Fungi incertae sedis</taxon>
        <taxon>Mucoromycota</taxon>
        <taxon>Glomeromycotina</taxon>
        <taxon>Glomeromycetes</taxon>
        <taxon>Diversisporales</taxon>
        <taxon>Gigasporaceae</taxon>
        <taxon>Cetraspora</taxon>
    </lineage>
</organism>
<sequence length="68" mass="7986">CDYKESNCQRMDCFECHRKLTLKVDILASKIIVKLRHDIIHERPVNVTTTIKIKQAIITNLHLNPMQL</sequence>
<keyword evidence="2" id="KW-1185">Reference proteome</keyword>
<dbReference type="EMBL" id="CAJVPW010019729">
    <property type="protein sequence ID" value="CAG8686779.1"/>
    <property type="molecule type" value="Genomic_DNA"/>
</dbReference>
<evidence type="ECO:0000313" key="1">
    <source>
        <dbReference type="EMBL" id="CAG8686779.1"/>
    </source>
</evidence>